<gene>
    <name evidence="7" type="ORF">NBG84_04470</name>
</gene>
<organism evidence="7 8">
    <name type="scientific">Streptomyces albipurpureus</name>
    <dbReference type="NCBI Taxonomy" id="2897419"/>
    <lineage>
        <taxon>Bacteria</taxon>
        <taxon>Bacillati</taxon>
        <taxon>Actinomycetota</taxon>
        <taxon>Actinomycetes</taxon>
        <taxon>Kitasatosporales</taxon>
        <taxon>Streptomycetaceae</taxon>
        <taxon>Streptomyces</taxon>
    </lineage>
</organism>
<proteinExistence type="predicted"/>
<dbReference type="Proteomes" id="UP001431429">
    <property type="component" value="Unassembled WGS sequence"/>
</dbReference>
<comment type="caution">
    <text evidence="7">The sequence shown here is derived from an EMBL/GenBank/DDBJ whole genome shotgun (WGS) entry which is preliminary data.</text>
</comment>
<evidence type="ECO:0000256" key="4">
    <source>
        <dbReference type="ARBA" id="ARBA00023163"/>
    </source>
</evidence>
<keyword evidence="8" id="KW-1185">Reference proteome</keyword>
<feature type="DNA-binding region" description="H-T-H motif" evidence="5">
    <location>
        <begin position="32"/>
        <end position="51"/>
    </location>
</feature>
<evidence type="ECO:0000259" key="6">
    <source>
        <dbReference type="PROSITE" id="PS50977"/>
    </source>
</evidence>
<dbReference type="PROSITE" id="PS50977">
    <property type="entry name" value="HTH_TETR_2"/>
    <property type="match status" value="1"/>
</dbReference>
<evidence type="ECO:0000313" key="8">
    <source>
        <dbReference type="Proteomes" id="UP001431429"/>
    </source>
</evidence>
<feature type="domain" description="HTH tetR-type" evidence="6">
    <location>
        <begin position="9"/>
        <end position="69"/>
    </location>
</feature>
<dbReference type="InterPro" id="IPR036271">
    <property type="entry name" value="Tet_transcr_reg_TetR-rel_C_sf"/>
</dbReference>
<dbReference type="Pfam" id="PF17932">
    <property type="entry name" value="TetR_C_24"/>
    <property type="match status" value="1"/>
</dbReference>
<accession>A0ABT0UGY4</accession>
<sequence>MVTVRTPRASSRDDILRVFAEHVARKGYSDTSLSEIATVLGLSKGTIVHHFGNKERMLHEVHSAYYERRFAEAEFIHRELDDPLTQLAAIVYALLAAHRDDRAATIAFLREFVRYAEGGGLSEELRGRRIEYRDMVVAIIERGVAGGVFHSSDPGLSALHIFGMCNYAWTWYRPEGAKSIEEIATFFASDVLLGLCGARSESLTDVDEAISTAIATVIRTPNRLPPEPPAAS</sequence>
<dbReference type="InterPro" id="IPR001647">
    <property type="entry name" value="HTH_TetR"/>
</dbReference>
<dbReference type="Gene3D" id="1.10.10.60">
    <property type="entry name" value="Homeodomain-like"/>
    <property type="match status" value="1"/>
</dbReference>
<dbReference type="PRINTS" id="PR00455">
    <property type="entry name" value="HTHTETR"/>
</dbReference>
<dbReference type="Gene3D" id="1.10.357.10">
    <property type="entry name" value="Tetracycline Repressor, domain 2"/>
    <property type="match status" value="1"/>
</dbReference>
<reference evidence="7" key="1">
    <citation type="submission" date="2022-06" db="EMBL/GenBank/DDBJ databases">
        <title>Genome public.</title>
        <authorList>
            <person name="Sun Q."/>
        </authorList>
    </citation>
    <scope>NUCLEOTIDE SEQUENCE</scope>
    <source>
        <strain evidence="7">CWNU-1</strain>
    </source>
</reference>
<keyword evidence="3 5" id="KW-0238">DNA-binding</keyword>
<protein>
    <submittedName>
        <fullName evidence="7">TetR/AcrR family transcriptional regulator</fullName>
    </submittedName>
</protein>
<evidence type="ECO:0000313" key="7">
    <source>
        <dbReference type="EMBL" id="MCM2387571.1"/>
    </source>
</evidence>
<evidence type="ECO:0000256" key="2">
    <source>
        <dbReference type="ARBA" id="ARBA00023015"/>
    </source>
</evidence>
<dbReference type="InterPro" id="IPR050109">
    <property type="entry name" value="HTH-type_TetR-like_transc_reg"/>
</dbReference>
<dbReference type="SUPFAM" id="SSF48498">
    <property type="entry name" value="Tetracyclin repressor-like, C-terminal domain"/>
    <property type="match status" value="1"/>
</dbReference>
<dbReference type="SUPFAM" id="SSF46689">
    <property type="entry name" value="Homeodomain-like"/>
    <property type="match status" value="1"/>
</dbReference>
<evidence type="ECO:0000256" key="1">
    <source>
        <dbReference type="ARBA" id="ARBA00022491"/>
    </source>
</evidence>
<keyword evidence="2" id="KW-0805">Transcription regulation</keyword>
<dbReference type="InterPro" id="IPR009057">
    <property type="entry name" value="Homeodomain-like_sf"/>
</dbReference>
<evidence type="ECO:0000256" key="5">
    <source>
        <dbReference type="PROSITE-ProRule" id="PRU00335"/>
    </source>
</evidence>
<evidence type="ECO:0000256" key="3">
    <source>
        <dbReference type="ARBA" id="ARBA00023125"/>
    </source>
</evidence>
<dbReference type="InterPro" id="IPR041490">
    <property type="entry name" value="KstR2_TetR_C"/>
</dbReference>
<keyword evidence="4" id="KW-0804">Transcription</keyword>
<dbReference type="Pfam" id="PF00440">
    <property type="entry name" value="TetR_N"/>
    <property type="match status" value="1"/>
</dbReference>
<dbReference type="PANTHER" id="PTHR30055:SF175">
    <property type="entry name" value="HTH-TYPE TRANSCRIPTIONAL REPRESSOR KSTR2"/>
    <property type="match status" value="1"/>
</dbReference>
<dbReference type="PANTHER" id="PTHR30055">
    <property type="entry name" value="HTH-TYPE TRANSCRIPTIONAL REGULATOR RUTR"/>
    <property type="match status" value="1"/>
</dbReference>
<name>A0ABT0UGY4_9ACTN</name>
<dbReference type="RefSeq" id="WP_250917929.1">
    <property type="nucleotide sequence ID" value="NZ_JAMQAW010000003.1"/>
</dbReference>
<keyword evidence="1" id="KW-0678">Repressor</keyword>
<dbReference type="EMBL" id="JAMQAW010000003">
    <property type="protein sequence ID" value="MCM2387571.1"/>
    <property type="molecule type" value="Genomic_DNA"/>
</dbReference>